<feature type="transmembrane region" description="Helical" evidence="2">
    <location>
        <begin position="493"/>
        <end position="513"/>
    </location>
</feature>
<feature type="transmembrane region" description="Helical" evidence="2">
    <location>
        <begin position="465"/>
        <end position="486"/>
    </location>
</feature>
<evidence type="ECO:0000313" key="3">
    <source>
        <dbReference type="EMBL" id="TKV60601.1"/>
    </source>
</evidence>
<feature type="transmembrane region" description="Helical" evidence="2">
    <location>
        <begin position="528"/>
        <end position="549"/>
    </location>
</feature>
<keyword evidence="2" id="KW-1133">Transmembrane helix</keyword>
<feature type="transmembrane region" description="Helical" evidence="2">
    <location>
        <begin position="285"/>
        <end position="300"/>
    </location>
</feature>
<evidence type="ECO:0000256" key="1">
    <source>
        <dbReference type="SAM" id="MobiDB-lite"/>
    </source>
</evidence>
<name>A0A4U6QJW4_9ACTN</name>
<protein>
    <recommendedName>
        <fullName evidence="5">Glycosyltransferase RgtA/B/C/D-like domain-containing protein</fullName>
    </recommendedName>
</protein>
<comment type="caution">
    <text evidence="3">The sequence shown here is derived from an EMBL/GenBank/DDBJ whole genome shotgun (WGS) entry which is preliminary data.</text>
</comment>
<feature type="transmembrane region" description="Helical" evidence="2">
    <location>
        <begin position="237"/>
        <end position="257"/>
    </location>
</feature>
<keyword evidence="2" id="KW-0472">Membrane</keyword>
<keyword evidence="2" id="KW-0812">Transmembrane</keyword>
<reference evidence="3 4" key="1">
    <citation type="submission" date="2019-05" db="EMBL/GenBank/DDBJ databases">
        <title>Nakamurella sp. N5BH11, whole genome shotgun sequence.</title>
        <authorList>
            <person name="Tuo L."/>
        </authorList>
    </citation>
    <scope>NUCLEOTIDE SEQUENCE [LARGE SCALE GENOMIC DNA]</scope>
    <source>
        <strain evidence="3 4">N5BH11</strain>
    </source>
</reference>
<dbReference type="EMBL" id="SZZH01000001">
    <property type="protein sequence ID" value="TKV60601.1"/>
    <property type="molecule type" value="Genomic_DNA"/>
</dbReference>
<feature type="region of interest" description="Disordered" evidence="1">
    <location>
        <begin position="1"/>
        <end position="23"/>
    </location>
</feature>
<dbReference type="RefSeq" id="WP_137447905.1">
    <property type="nucleotide sequence ID" value="NZ_SZZH01000001.1"/>
</dbReference>
<evidence type="ECO:0000256" key="2">
    <source>
        <dbReference type="SAM" id="Phobius"/>
    </source>
</evidence>
<feature type="transmembrane region" description="Helical" evidence="2">
    <location>
        <begin position="35"/>
        <end position="61"/>
    </location>
</feature>
<keyword evidence="4" id="KW-1185">Reference proteome</keyword>
<feature type="transmembrane region" description="Helical" evidence="2">
    <location>
        <begin position="209"/>
        <end position="230"/>
    </location>
</feature>
<proteinExistence type="predicted"/>
<feature type="transmembrane region" description="Helical" evidence="2">
    <location>
        <begin position="370"/>
        <end position="389"/>
    </location>
</feature>
<dbReference type="AlphaFoldDB" id="A0A4U6QJW4"/>
<dbReference type="Proteomes" id="UP000306985">
    <property type="component" value="Unassembled WGS sequence"/>
</dbReference>
<evidence type="ECO:0008006" key="5">
    <source>
        <dbReference type="Google" id="ProtNLM"/>
    </source>
</evidence>
<organism evidence="3 4">
    <name type="scientific">Nakamurella flava</name>
    <dbReference type="NCBI Taxonomy" id="2576308"/>
    <lineage>
        <taxon>Bacteria</taxon>
        <taxon>Bacillati</taxon>
        <taxon>Actinomycetota</taxon>
        <taxon>Actinomycetes</taxon>
        <taxon>Nakamurellales</taxon>
        <taxon>Nakamurellaceae</taxon>
        <taxon>Nakamurella</taxon>
    </lineage>
</organism>
<feature type="transmembrane region" description="Helical" evidence="2">
    <location>
        <begin position="306"/>
        <end position="323"/>
    </location>
</feature>
<feature type="transmembrane region" description="Helical" evidence="2">
    <location>
        <begin position="330"/>
        <end position="350"/>
    </location>
</feature>
<feature type="transmembrane region" description="Helical" evidence="2">
    <location>
        <begin position="67"/>
        <end position="85"/>
    </location>
</feature>
<sequence>MSGRTAPPDDLAPPSPTAAGSSPVRRAQPEVAAPFWLEFAALAVAVTLAVGGVVGLLLAVVGWFSTGLTLLLALPPTLLALVGLWRSLPRGSTTRAAHVAGAAAAVLAVGYLLFVAVTPSQNVVVARDPGSYAATARQLSAFGALEIDARGTAFAGIEGLRFSSAAVYDEPVDPQGPNAETATGVLDPQFNHLTAVALAVGFDVGGAPLLFRVPALIAGVGLLLVYAVAVRATRRPAVALLAPALLAGGLPLLYVARNTYSEPFALALLWAAILVLVIMARRPRVSLGLLGGLLMGALVSTRVDALAYLCLALPLAAVSVAAADPGGRRALLRAWGAAVAATVTVGLVGWWDLVERTGGYVTDLAGQIGLLRFALVASAVVSGAGLALWSGRPAVRAAAVRLRRPVARTAAVVVGATLLFGWLIRPLVQTTTSAIAYPAVIDLQAADGLPAEPYRNYAEHSLVWMSWYVGATALAAAIAAAVVVLWRVGHRTVAPALLAVLVLGLGAGAIYWYDPQITPDQLWASRRFVPAILPAVAVWATAGLALLLDALPARWSRGRGVVPRLTVGALVVALLAPVLVTSAPVRWHRVQAAHLDPVLQTCAALAPGDAVVVTDAYAEITLLQTLRSWCEVPVAGLGSWQRVQDLPALTDRVAANGYRLVLVSLLRDDLTSLTDDPTQVQSSIEVYDRWSAEPTLDHLPARYERIDEQLPFLAPFALHWWRVPFPR</sequence>
<feature type="transmembrane region" description="Helical" evidence="2">
    <location>
        <begin position="410"/>
        <end position="428"/>
    </location>
</feature>
<feature type="transmembrane region" description="Helical" evidence="2">
    <location>
        <begin position="561"/>
        <end position="580"/>
    </location>
</feature>
<feature type="transmembrane region" description="Helical" evidence="2">
    <location>
        <begin position="97"/>
        <end position="117"/>
    </location>
</feature>
<gene>
    <name evidence="3" type="ORF">FDO65_02570</name>
</gene>
<accession>A0A4U6QJW4</accession>
<evidence type="ECO:0000313" key="4">
    <source>
        <dbReference type="Proteomes" id="UP000306985"/>
    </source>
</evidence>
<dbReference type="OrthoDB" id="5196235at2"/>
<feature type="transmembrane region" description="Helical" evidence="2">
    <location>
        <begin position="263"/>
        <end position="280"/>
    </location>
</feature>